<reference evidence="3 4" key="1">
    <citation type="submission" date="2020-04" db="EMBL/GenBank/DDBJ databases">
        <authorList>
            <person name="Wallbank WR R."/>
            <person name="Pardo Diaz C."/>
            <person name="Kozak K."/>
            <person name="Martin S."/>
            <person name="Jiggins C."/>
            <person name="Moest M."/>
            <person name="Warren A I."/>
            <person name="Byers J.R.P. K."/>
            <person name="Montejo-Kovacevich G."/>
            <person name="Yen C E."/>
        </authorList>
    </citation>
    <scope>NUCLEOTIDE SEQUENCE [LARGE SCALE GENOMIC DNA]</scope>
</reference>
<accession>A0A8S1AHF4</accession>
<keyword evidence="3" id="KW-1185">Reference proteome</keyword>
<dbReference type="Proteomes" id="UP000494256">
    <property type="component" value="Unassembled WGS sequence"/>
</dbReference>
<dbReference type="Proteomes" id="UP000494106">
    <property type="component" value="Unassembled WGS sequence"/>
</dbReference>
<proteinExistence type="predicted"/>
<organism evidence="2 3">
    <name type="scientific">Arctia plantaginis</name>
    <name type="common">Wood tiger moth</name>
    <name type="synonym">Phalaena plantaginis</name>
    <dbReference type="NCBI Taxonomy" id="874455"/>
    <lineage>
        <taxon>Eukaryota</taxon>
        <taxon>Metazoa</taxon>
        <taxon>Ecdysozoa</taxon>
        <taxon>Arthropoda</taxon>
        <taxon>Hexapoda</taxon>
        <taxon>Insecta</taxon>
        <taxon>Pterygota</taxon>
        <taxon>Neoptera</taxon>
        <taxon>Endopterygota</taxon>
        <taxon>Lepidoptera</taxon>
        <taxon>Glossata</taxon>
        <taxon>Ditrysia</taxon>
        <taxon>Noctuoidea</taxon>
        <taxon>Erebidae</taxon>
        <taxon>Arctiinae</taxon>
        <taxon>Arctia</taxon>
    </lineage>
</organism>
<protein>
    <submittedName>
        <fullName evidence="2">Uncharacterized protein</fullName>
    </submittedName>
</protein>
<evidence type="ECO:0000313" key="1">
    <source>
        <dbReference type="EMBL" id="CAB3221721.1"/>
    </source>
</evidence>
<comment type="caution">
    <text evidence="2">The sequence shown here is derived from an EMBL/GenBank/DDBJ whole genome shotgun (WGS) entry which is preliminary data.</text>
</comment>
<evidence type="ECO:0000313" key="2">
    <source>
        <dbReference type="EMBL" id="CAB3244638.1"/>
    </source>
</evidence>
<dbReference type="EMBL" id="CADEBC010000522">
    <property type="protein sequence ID" value="CAB3244638.1"/>
    <property type="molecule type" value="Genomic_DNA"/>
</dbReference>
<evidence type="ECO:0000313" key="4">
    <source>
        <dbReference type="Proteomes" id="UP000494256"/>
    </source>
</evidence>
<dbReference type="EMBL" id="CADEBD010000047">
    <property type="protein sequence ID" value="CAB3221721.1"/>
    <property type="molecule type" value="Genomic_DNA"/>
</dbReference>
<sequence>MAITSYDITCEKKKFKKYETRSPYLNNENKVQLLSRVSEKRSVKKKTLDYVSSFPLAANIYKANSDEFKLKRGNRKIKKSVLTLPNQPTPSPQICTVSDMNDSEYCSQSNGNNNKPRIKKRSGIKNVRKSRVKNKEFGFYDGDERFCSQFDVNLDSSSTEMMKNFKGDCRRSSNIVMQKRSKALCLPKDIDMKPHDVWAVLRNLNRFPFRPSPPMSEESIIGTKKKKAQNKRINKDTRVFETKEFAYISSYKVDNNSQSMSQSSSFDRVTVIDKQDQFSNMCQHFEDTFLETRTSKDVSKNRLNIKNKLKKRFTKKKSLCPAVPNANNLECVPKIPNALILVSENDQEYDKNTSSSIEDDVNSSLTNIDNRNQSTVECSLVPAKESFVISDNSGSSKAELSISDISKMKGKIICNRAPQVKEISRVNFGKTCESLSQVSNIRSDLQQRKPRLVTTMPSACMMPKLTHTDIKKRIAALRFPVVILGREQISSSVEVNDYDPPQFNGLDEHIWPYMVNWHHKDQNENKGIMAKEVEVSDYVGQKNRKSDICHPNKATMGNNEIVMNNKPKYSNNGVLTKYKNETKKIPPCTETNTKRQQNKNQESITLLKDKMLNFLFQKKTGNVVTENCNNIKLLINNKPVEQLEQQIISKSVRKFDAYTETEIKKTMPHKYYEGQCVTRERKSRVKFLQTKTHQTGFEYPWAKAKRVNDFIESVIRKIRTGVYYSKDLKYVNPNSDSNRATDMAMQTDHEDLDHIDISPKVTVMKKPTYKSIPGFDSSLPGLEIKTLNMNQIAVKHCVTNIMVQFDVTDNISTAVNSKALPIMPVDVTESHTRIFKCKTTIVNAMLPAELCSILPKLMKLIDSDVKSVRPAFGPALINKNQSHLSPISELSTRPCCESNTVPIITTKPLQITVSPLHHLAHAVKPYISGMFSSRNGITKGTKKLNPVVKYNPALLRETLPKSYTIIDILTYGIRLPLFKEVNIENQSKRELPVGLQKQCPTCTALDLYTTNNKRLVPAFKPFKFEDAITEILIKIQVSRLNVSTYIPKALSFSKIRYLNITSLNNNGSNSNVSVITNNLNMNNLFSQDKKYVLVQNDTSEKRLEYIKPSTKYGSKIKDLKSVTELKVNIKNKRKGFYRLYRKCKSATIIPTEKYVSTPLHKIQNLDDFFQVLGSKKILASVFDGNAEKKILSSVVEMKNWMTDINPKQALLLLLLMNKKDTPNLVRFRPILLQAIAVNRITRATELDMEIEVIERENFNKFREYEGISYLPESVENHDHLLEELYWIAKTTASDYQKPFDESSERLLKSLLEKRKKLNPSYLRVMARYVGLGLLKQSTKK</sequence>
<evidence type="ECO:0000313" key="3">
    <source>
        <dbReference type="Proteomes" id="UP000494106"/>
    </source>
</evidence>
<dbReference type="OrthoDB" id="7314096at2759"/>
<gene>
    <name evidence="2" type="ORF">APLA_LOCUS10042</name>
    <name evidence="1" type="ORF">APLA_LOCUS965</name>
</gene>
<name>A0A8S1AHF4_ARCPL</name>